<evidence type="ECO:0000256" key="7">
    <source>
        <dbReference type="ARBA" id="ARBA00022692"/>
    </source>
</evidence>
<dbReference type="GO" id="GO:0009252">
    <property type="term" value="P:peptidoglycan biosynthetic process"/>
    <property type="evidence" value="ECO:0007669"/>
    <property type="project" value="UniProtKB-KW"/>
</dbReference>
<evidence type="ECO:0000256" key="4">
    <source>
        <dbReference type="ARBA" id="ARBA00022519"/>
    </source>
</evidence>
<sequence>MSQSASEFRLENSFRRRLYFFTGMIVFTLTAYILQLFNLQVIQGSENSLKAERFVRRSESIPADRGQIFDRNFLTPETSQPLVSNSASLDVILNTSLLKNDPKKVKEFIYRFCEALSIPIAYFEKDLQENRLIKKIRTREPFVLLEGISREQQERILVLDNINRYVYLVSSPARVYHMGPALAHVSGYVGKPTTSDIQEKEIKSYQLVGKGGIESLYDTILRGQDGFRIQKRNTEGNIEEERVIEHSVPGNNLILTIDRDMQIAAYKALKGVRGTVLALRPTTGEILAMASNPSYDPNILSGKNKLDRSNHFVRVTNNGGFLNLGIQSKFPPASTYKVLVALAAMESEHKINYDPKQTFSCPASFTLKSTFKGVPDQVFLNWDKKNHGELNLAQAIEKSNSVYFYQLGYKLGAEPILAYSRLFGLDKKTGVDLPGEITGFIPSSEWKKRTYGNKWFDGDTVNLSIGQGFLSVTPLEMALFYMAIINNGKIYKPYIVSEIRSPLDNSIVQKTEPSILRDIPLKKSTVEALKEGLYLVGYSGTASGVLNSSSLPEIAGKTGTAQTRRRGASSSNHAWFIGYAPFNAPPEKQILVAAFVEYGVGGAASAAPAAREIFKAAFPPGSYPRTDRTRAKTMMEEEAPVEEEAF</sequence>
<dbReference type="Gene3D" id="3.90.1310.10">
    <property type="entry name" value="Penicillin-binding protein 2a (Domain 2)"/>
    <property type="match status" value="1"/>
</dbReference>
<evidence type="ECO:0000256" key="8">
    <source>
        <dbReference type="ARBA" id="ARBA00022801"/>
    </source>
</evidence>
<dbReference type="PANTHER" id="PTHR30627:SF2">
    <property type="entry name" value="PEPTIDOGLYCAN D,D-TRANSPEPTIDASE MRDA"/>
    <property type="match status" value="1"/>
</dbReference>
<dbReference type="InterPro" id="IPR012338">
    <property type="entry name" value="Beta-lactam/transpept-like"/>
</dbReference>
<dbReference type="Pfam" id="PF00905">
    <property type="entry name" value="Transpeptidase"/>
    <property type="match status" value="1"/>
</dbReference>
<keyword evidence="7 14" id="KW-0812">Transmembrane</keyword>
<evidence type="ECO:0000256" key="12">
    <source>
        <dbReference type="ARBA" id="ARBA00023136"/>
    </source>
</evidence>
<evidence type="ECO:0000256" key="11">
    <source>
        <dbReference type="ARBA" id="ARBA00022989"/>
    </source>
</evidence>
<reference evidence="17" key="1">
    <citation type="journal article" date="2019" name="PLoS Negl. Trop. Dis.">
        <title>Revisiting the worldwide diversity of Leptospira species in the environment.</title>
        <authorList>
            <person name="Vincent A.T."/>
            <person name="Schiettekatte O."/>
            <person name="Bourhy P."/>
            <person name="Veyrier F.J."/>
            <person name="Picardeau M."/>
        </authorList>
    </citation>
    <scope>NUCLEOTIDE SEQUENCE [LARGE SCALE GENOMIC DNA]</scope>
    <source>
        <strain evidence="17">201300427</strain>
    </source>
</reference>
<protein>
    <submittedName>
        <fullName evidence="17">Penicillin-binding protein 2</fullName>
    </submittedName>
</protein>
<dbReference type="InterPro" id="IPR001460">
    <property type="entry name" value="PCN-bd_Tpept"/>
</dbReference>
<dbReference type="GO" id="GO:0009002">
    <property type="term" value="F:serine-type D-Ala-D-Ala carboxypeptidase activity"/>
    <property type="evidence" value="ECO:0007669"/>
    <property type="project" value="InterPro"/>
</dbReference>
<dbReference type="Gene3D" id="3.40.710.10">
    <property type="entry name" value="DD-peptidase/beta-lactamase superfamily"/>
    <property type="match status" value="1"/>
</dbReference>
<dbReference type="Pfam" id="PF03717">
    <property type="entry name" value="PBP_dimer"/>
    <property type="match status" value="1"/>
</dbReference>
<dbReference type="GO" id="GO:0071972">
    <property type="term" value="F:peptidoglycan L,D-transpeptidase activity"/>
    <property type="evidence" value="ECO:0007669"/>
    <property type="project" value="TreeGrafter"/>
</dbReference>
<dbReference type="InterPro" id="IPR050515">
    <property type="entry name" value="Beta-lactam/transpept"/>
</dbReference>
<gene>
    <name evidence="17" type="primary">mrdA</name>
    <name evidence="17" type="ORF">EHS15_17625</name>
</gene>
<keyword evidence="3" id="KW-1003">Cell membrane</keyword>
<name>A0A4R9LVX9_9LEPT</name>
<keyword evidence="6" id="KW-0645">Protease</keyword>
<feature type="domain" description="Penicillin-binding protein transpeptidase" evidence="15">
    <location>
        <begin position="274"/>
        <end position="614"/>
    </location>
</feature>
<evidence type="ECO:0000256" key="13">
    <source>
        <dbReference type="ARBA" id="ARBA00023316"/>
    </source>
</evidence>
<dbReference type="SUPFAM" id="SSF56519">
    <property type="entry name" value="Penicillin binding protein dimerisation domain"/>
    <property type="match status" value="1"/>
</dbReference>
<feature type="transmembrane region" description="Helical" evidence="14">
    <location>
        <begin position="18"/>
        <end position="37"/>
    </location>
</feature>
<comment type="subcellular location">
    <subcellularLocation>
        <location evidence="2">Cell membrane</location>
    </subcellularLocation>
    <subcellularLocation>
        <location evidence="1">Membrane</location>
        <topology evidence="1">Single-pass membrane protein</topology>
    </subcellularLocation>
</comment>
<evidence type="ECO:0000256" key="1">
    <source>
        <dbReference type="ARBA" id="ARBA00004167"/>
    </source>
</evidence>
<dbReference type="NCBIfam" id="TIGR03423">
    <property type="entry name" value="pbp2_mrdA"/>
    <property type="match status" value="1"/>
</dbReference>
<keyword evidence="11 14" id="KW-1133">Transmembrane helix</keyword>
<keyword evidence="13" id="KW-0961">Cell wall biogenesis/degradation</keyword>
<dbReference type="GO" id="GO:0071555">
    <property type="term" value="P:cell wall organization"/>
    <property type="evidence" value="ECO:0007669"/>
    <property type="project" value="UniProtKB-KW"/>
</dbReference>
<keyword evidence="5" id="KW-0121">Carboxypeptidase</keyword>
<evidence type="ECO:0000313" key="17">
    <source>
        <dbReference type="EMBL" id="TGN17354.1"/>
    </source>
</evidence>
<dbReference type="GO" id="GO:0008360">
    <property type="term" value="P:regulation of cell shape"/>
    <property type="evidence" value="ECO:0007669"/>
    <property type="project" value="UniProtKB-KW"/>
</dbReference>
<feature type="domain" description="Penicillin-binding protein dimerisation" evidence="16">
    <location>
        <begin position="61"/>
        <end position="241"/>
    </location>
</feature>
<keyword evidence="8" id="KW-0378">Hydrolase</keyword>
<dbReference type="InterPro" id="IPR017790">
    <property type="entry name" value="Penicillin-binding_protein_2"/>
</dbReference>
<evidence type="ECO:0000256" key="9">
    <source>
        <dbReference type="ARBA" id="ARBA00022960"/>
    </source>
</evidence>
<dbReference type="GO" id="GO:0008658">
    <property type="term" value="F:penicillin binding"/>
    <property type="evidence" value="ECO:0007669"/>
    <property type="project" value="InterPro"/>
</dbReference>
<dbReference type="Proteomes" id="UP000298058">
    <property type="component" value="Unassembled WGS sequence"/>
</dbReference>
<dbReference type="OrthoDB" id="9804124at2"/>
<keyword evidence="9" id="KW-0133">Cell shape</keyword>
<dbReference type="EMBL" id="RQHW01000078">
    <property type="protein sequence ID" value="TGN17354.1"/>
    <property type="molecule type" value="Genomic_DNA"/>
</dbReference>
<keyword evidence="12 14" id="KW-0472">Membrane</keyword>
<evidence type="ECO:0000259" key="15">
    <source>
        <dbReference type="Pfam" id="PF00905"/>
    </source>
</evidence>
<dbReference type="RefSeq" id="WP_135761907.1">
    <property type="nucleotide sequence ID" value="NZ_RQHW01000078.1"/>
</dbReference>
<dbReference type="InterPro" id="IPR036138">
    <property type="entry name" value="PBP_dimer_sf"/>
</dbReference>
<evidence type="ECO:0000256" key="6">
    <source>
        <dbReference type="ARBA" id="ARBA00022670"/>
    </source>
</evidence>
<evidence type="ECO:0000259" key="16">
    <source>
        <dbReference type="Pfam" id="PF03717"/>
    </source>
</evidence>
<dbReference type="AlphaFoldDB" id="A0A4R9LVX9"/>
<evidence type="ECO:0000256" key="10">
    <source>
        <dbReference type="ARBA" id="ARBA00022984"/>
    </source>
</evidence>
<accession>A0A4R9LVX9</accession>
<dbReference type="GO" id="GO:0006508">
    <property type="term" value="P:proteolysis"/>
    <property type="evidence" value="ECO:0007669"/>
    <property type="project" value="UniProtKB-KW"/>
</dbReference>
<dbReference type="PANTHER" id="PTHR30627">
    <property type="entry name" value="PEPTIDOGLYCAN D,D-TRANSPEPTIDASE"/>
    <property type="match status" value="1"/>
</dbReference>
<evidence type="ECO:0000256" key="14">
    <source>
        <dbReference type="SAM" id="Phobius"/>
    </source>
</evidence>
<comment type="caution">
    <text evidence="17">The sequence shown here is derived from an EMBL/GenBank/DDBJ whole genome shotgun (WGS) entry which is preliminary data.</text>
</comment>
<evidence type="ECO:0000256" key="5">
    <source>
        <dbReference type="ARBA" id="ARBA00022645"/>
    </source>
</evidence>
<evidence type="ECO:0000256" key="3">
    <source>
        <dbReference type="ARBA" id="ARBA00022475"/>
    </source>
</evidence>
<keyword evidence="4" id="KW-0997">Cell inner membrane</keyword>
<dbReference type="SUPFAM" id="SSF56601">
    <property type="entry name" value="beta-lactamase/transpeptidase-like"/>
    <property type="match status" value="1"/>
</dbReference>
<keyword evidence="18" id="KW-1185">Reference proteome</keyword>
<dbReference type="InterPro" id="IPR005311">
    <property type="entry name" value="PBP_dimer"/>
</dbReference>
<dbReference type="GO" id="GO:0005886">
    <property type="term" value="C:plasma membrane"/>
    <property type="evidence" value="ECO:0007669"/>
    <property type="project" value="UniProtKB-SubCell"/>
</dbReference>
<proteinExistence type="predicted"/>
<organism evidence="17 18">
    <name type="scientific">Leptospira idonii</name>
    <dbReference type="NCBI Taxonomy" id="1193500"/>
    <lineage>
        <taxon>Bacteria</taxon>
        <taxon>Pseudomonadati</taxon>
        <taxon>Spirochaetota</taxon>
        <taxon>Spirochaetia</taxon>
        <taxon>Leptospirales</taxon>
        <taxon>Leptospiraceae</taxon>
        <taxon>Leptospira</taxon>
    </lineage>
</organism>
<keyword evidence="10" id="KW-0573">Peptidoglycan synthesis</keyword>
<evidence type="ECO:0000256" key="2">
    <source>
        <dbReference type="ARBA" id="ARBA00004236"/>
    </source>
</evidence>
<evidence type="ECO:0000313" key="18">
    <source>
        <dbReference type="Proteomes" id="UP000298058"/>
    </source>
</evidence>